<evidence type="ECO:0000256" key="8">
    <source>
        <dbReference type="ARBA" id="ARBA00023004"/>
    </source>
</evidence>
<dbReference type="PRINTS" id="PR00463">
    <property type="entry name" value="EP450I"/>
</dbReference>
<dbReference type="PANTHER" id="PTHR24282">
    <property type="entry name" value="CYTOCHROME P450 FAMILY MEMBER"/>
    <property type="match status" value="1"/>
</dbReference>
<evidence type="ECO:0000256" key="2">
    <source>
        <dbReference type="ARBA" id="ARBA00010617"/>
    </source>
</evidence>
<evidence type="ECO:0000256" key="10">
    <source>
        <dbReference type="ARBA" id="ARBA00023136"/>
    </source>
</evidence>
<comment type="subcellular location">
    <subcellularLocation>
        <location evidence="1">Membrane</location>
        <topology evidence="1">Single-pass membrane protein</topology>
    </subcellularLocation>
</comment>
<evidence type="ECO:0000256" key="1">
    <source>
        <dbReference type="ARBA" id="ARBA00004167"/>
    </source>
</evidence>
<dbReference type="PANTHER" id="PTHR24282:SF26">
    <property type="entry name" value="CYTOCHROME P450"/>
    <property type="match status" value="1"/>
</dbReference>
<keyword evidence="4" id="KW-0812">Transmembrane</keyword>
<evidence type="ECO:0000256" key="5">
    <source>
        <dbReference type="ARBA" id="ARBA00022723"/>
    </source>
</evidence>
<sequence length="321" mass="36151">MVSLMVDSTTSMLSSWESLIDGRGVADIRVDDDLRSLSADIISRACFGSNYSKGRQIFSKIRTLQVILSKGGLHIGLPGLMYTYYKLHYQSNREIWRLEKEIDSMILKVVKERIETTQEKDLLQMILDAAKTYGDEDKLSTNVAADRFIIDNCKTIYFAGHETTATAASMALVLLAAYLDWQARARAEVLETCSDGVPDADMLRRMKMLTMVVQETLRLYPPGTFVVREALQDMKIRDLVIPRGVSFWVPIPVLHQDPELWGPDAHQFNPERFSHGTAGACKNPQAYMPFGVGPRVCVGQHLAMIELKLISEWILQIASFS</sequence>
<evidence type="ECO:0000313" key="12">
    <source>
        <dbReference type="EMBL" id="WKA05297.1"/>
    </source>
</evidence>
<keyword evidence="8 11" id="KW-0408">Iron</keyword>
<organism evidence="12 13">
    <name type="scientific">Vitis vinifera</name>
    <name type="common">Grape</name>
    <dbReference type="NCBI Taxonomy" id="29760"/>
    <lineage>
        <taxon>Eukaryota</taxon>
        <taxon>Viridiplantae</taxon>
        <taxon>Streptophyta</taxon>
        <taxon>Embryophyta</taxon>
        <taxon>Tracheophyta</taxon>
        <taxon>Spermatophyta</taxon>
        <taxon>Magnoliopsida</taxon>
        <taxon>eudicotyledons</taxon>
        <taxon>Gunneridae</taxon>
        <taxon>Pentapetalae</taxon>
        <taxon>rosids</taxon>
        <taxon>Vitales</taxon>
        <taxon>Vitaceae</taxon>
        <taxon>Viteae</taxon>
        <taxon>Vitis</taxon>
    </lineage>
</organism>
<dbReference type="EMBL" id="CP126662">
    <property type="protein sequence ID" value="WKA05297.1"/>
    <property type="molecule type" value="Genomic_DNA"/>
</dbReference>
<dbReference type="InterPro" id="IPR036396">
    <property type="entry name" value="Cyt_P450_sf"/>
</dbReference>
<dbReference type="Proteomes" id="UP001227230">
    <property type="component" value="Chromosome 15"/>
</dbReference>
<evidence type="ECO:0000256" key="3">
    <source>
        <dbReference type="ARBA" id="ARBA00022617"/>
    </source>
</evidence>
<evidence type="ECO:0008006" key="14">
    <source>
        <dbReference type="Google" id="ProtNLM"/>
    </source>
</evidence>
<evidence type="ECO:0000256" key="11">
    <source>
        <dbReference type="RuleBase" id="RU000461"/>
    </source>
</evidence>
<accession>A0ABY9DE81</accession>
<protein>
    <recommendedName>
        <fullName evidence="14">Cytochrome P450 714C2</fullName>
    </recommendedName>
</protein>
<dbReference type="PROSITE" id="PS00086">
    <property type="entry name" value="CYTOCHROME_P450"/>
    <property type="match status" value="1"/>
</dbReference>
<dbReference type="Gene3D" id="1.10.630.10">
    <property type="entry name" value="Cytochrome P450"/>
    <property type="match status" value="1"/>
</dbReference>
<keyword evidence="7 11" id="KW-0560">Oxidoreductase</keyword>
<dbReference type="InterPro" id="IPR017972">
    <property type="entry name" value="Cyt_P450_CS"/>
</dbReference>
<evidence type="ECO:0000256" key="6">
    <source>
        <dbReference type="ARBA" id="ARBA00022989"/>
    </source>
</evidence>
<dbReference type="Pfam" id="PF00067">
    <property type="entry name" value="p450"/>
    <property type="match status" value="1"/>
</dbReference>
<name>A0ABY9DE81_VITVI</name>
<evidence type="ECO:0000256" key="7">
    <source>
        <dbReference type="ARBA" id="ARBA00023002"/>
    </source>
</evidence>
<dbReference type="InterPro" id="IPR002401">
    <property type="entry name" value="Cyt_P450_E_grp-I"/>
</dbReference>
<keyword evidence="5 11" id="KW-0479">Metal-binding</keyword>
<dbReference type="SUPFAM" id="SSF48264">
    <property type="entry name" value="Cytochrome P450"/>
    <property type="match status" value="1"/>
</dbReference>
<gene>
    <name evidence="12" type="ORF">VitviT2T_023272</name>
</gene>
<dbReference type="InterPro" id="IPR001128">
    <property type="entry name" value="Cyt_P450"/>
</dbReference>
<dbReference type="PRINTS" id="PR00385">
    <property type="entry name" value="P450"/>
</dbReference>
<comment type="similarity">
    <text evidence="2 11">Belongs to the cytochrome P450 family.</text>
</comment>
<keyword evidence="13" id="KW-1185">Reference proteome</keyword>
<proteinExistence type="inferred from homology"/>
<reference evidence="12 13" key="1">
    <citation type="journal article" date="2023" name="Hortic Res">
        <title>The complete reference genome for grapevine (Vitis vinifera L.) genetics and breeding.</title>
        <authorList>
            <person name="Shi X."/>
            <person name="Cao S."/>
            <person name="Wang X."/>
            <person name="Huang S."/>
            <person name="Wang Y."/>
            <person name="Liu Z."/>
            <person name="Liu W."/>
            <person name="Leng X."/>
            <person name="Peng Y."/>
            <person name="Wang N."/>
            <person name="Wang Y."/>
            <person name="Ma Z."/>
            <person name="Xu X."/>
            <person name="Zhang F."/>
            <person name="Xue H."/>
            <person name="Zhong H."/>
            <person name="Wang Y."/>
            <person name="Zhang K."/>
            <person name="Velt A."/>
            <person name="Avia K."/>
            <person name="Holtgrawe D."/>
            <person name="Grimplet J."/>
            <person name="Matus J.T."/>
            <person name="Ware D."/>
            <person name="Wu X."/>
            <person name="Wang H."/>
            <person name="Liu C."/>
            <person name="Fang Y."/>
            <person name="Rustenholz C."/>
            <person name="Cheng Z."/>
            <person name="Xiao H."/>
            <person name="Zhou Y."/>
        </authorList>
    </citation>
    <scope>NUCLEOTIDE SEQUENCE [LARGE SCALE GENOMIC DNA]</scope>
    <source>
        <strain evidence="13">cv. Pinot noir / PN40024</strain>
        <tissue evidence="12">Leaf</tissue>
    </source>
</reference>
<dbReference type="InterPro" id="IPR050665">
    <property type="entry name" value="Cytochrome_P450_Monooxygen"/>
</dbReference>
<evidence type="ECO:0000313" key="13">
    <source>
        <dbReference type="Proteomes" id="UP001227230"/>
    </source>
</evidence>
<evidence type="ECO:0000256" key="4">
    <source>
        <dbReference type="ARBA" id="ARBA00022692"/>
    </source>
</evidence>
<evidence type="ECO:0000256" key="9">
    <source>
        <dbReference type="ARBA" id="ARBA00023033"/>
    </source>
</evidence>
<keyword evidence="6" id="KW-1133">Transmembrane helix</keyword>
<keyword evidence="10" id="KW-0472">Membrane</keyword>
<keyword evidence="3 11" id="KW-0349">Heme</keyword>
<keyword evidence="9 11" id="KW-0503">Monooxygenase</keyword>